<accession>A0A4S8MMI9</accession>
<reference evidence="1 2" key="1">
    <citation type="journal article" date="2019" name="Nat. Ecol. Evol.">
        <title>Megaphylogeny resolves global patterns of mushroom evolution.</title>
        <authorList>
            <person name="Varga T."/>
            <person name="Krizsan K."/>
            <person name="Foldi C."/>
            <person name="Dima B."/>
            <person name="Sanchez-Garcia M."/>
            <person name="Sanchez-Ramirez S."/>
            <person name="Szollosi G.J."/>
            <person name="Szarkandi J.G."/>
            <person name="Papp V."/>
            <person name="Albert L."/>
            <person name="Andreopoulos W."/>
            <person name="Angelini C."/>
            <person name="Antonin V."/>
            <person name="Barry K.W."/>
            <person name="Bougher N.L."/>
            <person name="Buchanan P."/>
            <person name="Buyck B."/>
            <person name="Bense V."/>
            <person name="Catcheside P."/>
            <person name="Chovatia M."/>
            <person name="Cooper J."/>
            <person name="Damon W."/>
            <person name="Desjardin D."/>
            <person name="Finy P."/>
            <person name="Geml J."/>
            <person name="Haridas S."/>
            <person name="Hughes K."/>
            <person name="Justo A."/>
            <person name="Karasinski D."/>
            <person name="Kautmanova I."/>
            <person name="Kiss B."/>
            <person name="Kocsube S."/>
            <person name="Kotiranta H."/>
            <person name="LaButti K.M."/>
            <person name="Lechner B.E."/>
            <person name="Liimatainen K."/>
            <person name="Lipzen A."/>
            <person name="Lukacs Z."/>
            <person name="Mihaltcheva S."/>
            <person name="Morgado L.N."/>
            <person name="Niskanen T."/>
            <person name="Noordeloos M.E."/>
            <person name="Ohm R.A."/>
            <person name="Ortiz-Santana B."/>
            <person name="Ovrebo C."/>
            <person name="Racz N."/>
            <person name="Riley R."/>
            <person name="Savchenko A."/>
            <person name="Shiryaev A."/>
            <person name="Soop K."/>
            <person name="Spirin V."/>
            <person name="Szebenyi C."/>
            <person name="Tomsovsky M."/>
            <person name="Tulloss R.E."/>
            <person name="Uehling J."/>
            <person name="Grigoriev I.V."/>
            <person name="Vagvolgyi C."/>
            <person name="Papp T."/>
            <person name="Martin F.M."/>
            <person name="Miettinen O."/>
            <person name="Hibbett D.S."/>
            <person name="Nagy L.G."/>
        </authorList>
    </citation>
    <scope>NUCLEOTIDE SEQUENCE [LARGE SCALE GENOMIC DNA]</scope>
    <source>
        <strain evidence="1 2">CBS 962.96</strain>
    </source>
</reference>
<dbReference type="AlphaFoldDB" id="A0A4S8MMI9"/>
<organism evidence="1 2">
    <name type="scientific">Dendrothele bispora (strain CBS 962.96)</name>
    <dbReference type="NCBI Taxonomy" id="1314807"/>
    <lineage>
        <taxon>Eukaryota</taxon>
        <taxon>Fungi</taxon>
        <taxon>Dikarya</taxon>
        <taxon>Basidiomycota</taxon>
        <taxon>Agaricomycotina</taxon>
        <taxon>Agaricomycetes</taxon>
        <taxon>Agaricomycetidae</taxon>
        <taxon>Agaricales</taxon>
        <taxon>Agaricales incertae sedis</taxon>
        <taxon>Dendrothele</taxon>
    </lineage>
</organism>
<sequence>MERVWTPKFRSSNFDTRRFRLDRLGLLSGWKTPPTVISGLDFYLPQTNLYTGRVVKFTEEDLLDEETTKLELYSRNSKQFPFYPGLSTVPIFEIPYRRRVDGSVGRFDPTKNPQQFNKSRPYYPFILRSQTAVNTPRKPEDVPAFLVWESSSYPHEELGHLLPDYYSTLMDRIWRLQTQIRDITLNETSGSWLNFKSSQPPEPEAHNWGGEMTFDELVDNLAPLQRWVKELDAWIRMGKSLNDTPWNAQLRLSDTDTPEADESFIGVWANGMEEADLAWFCAITTQRTSDPFLLTDWFDNQTCHEWNGLARRSRIRVDEDNWDPWVASSKIENKSALYSWKSSSLATTDNFPGQDTRARTEENFVPGKDKFGPKSPELRTLSDDRIPWMVPPRISNPPDKGSWEWFVEDMDNEDNRCLRPTGVYKTEKLARKDVGLDANAPDSDWV</sequence>
<proteinExistence type="predicted"/>
<evidence type="ECO:0000313" key="2">
    <source>
        <dbReference type="Proteomes" id="UP000297245"/>
    </source>
</evidence>
<dbReference type="Proteomes" id="UP000297245">
    <property type="component" value="Unassembled WGS sequence"/>
</dbReference>
<protein>
    <submittedName>
        <fullName evidence="1">Uncharacterized protein</fullName>
    </submittedName>
</protein>
<gene>
    <name evidence="1" type="ORF">K435DRAFT_791291</name>
</gene>
<evidence type="ECO:0000313" key="1">
    <source>
        <dbReference type="EMBL" id="THV04117.1"/>
    </source>
</evidence>
<dbReference type="OrthoDB" id="3055839at2759"/>
<name>A0A4S8MMI9_DENBC</name>
<keyword evidence="2" id="KW-1185">Reference proteome</keyword>
<dbReference type="EMBL" id="ML179060">
    <property type="protein sequence ID" value="THV04117.1"/>
    <property type="molecule type" value="Genomic_DNA"/>
</dbReference>